<gene>
    <name evidence="3" type="ORF">AOQ84DRAFT_376227</name>
</gene>
<keyword evidence="4" id="KW-1185">Reference proteome</keyword>
<feature type="transmembrane region" description="Helical" evidence="1">
    <location>
        <begin position="198"/>
        <end position="225"/>
    </location>
</feature>
<proteinExistence type="predicted"/>
<accession>A0A8E2F1T2</accession>
<keyword evidence="1" id="KW-0812">Transmembrane</keyword>
<name>A0A8E2F1T2_9PEZI</name>
<feature type="signal peptide" evidence="2">
    <location>
        <begin position="1"/>
        <end position="22"/>
    </location>
</feature>
<evidence type="ECO:0000256" key="1">
    <source>
        <dbReference type="SAM" id="Phobius"/>
    </source>
</evidence>
<dbReference type="EMBL" id="KV749538">
    <property type="protein sequence ID" value="OCL09007.1"/>
    <property type="molecule type" value="Genomic_DNA"/>
</dbReference>
<keyword evidence="1" id="KW-0472">Membrane</keyword>
<reference evidence="3 4" key="1">
    <citation type="journal article" date="2016" name="Nat. Commun.">
        <title>Ectomycorrhizal ecology is imprinted in the genome of the dominant symbiotic fungus Cenococcum geophilum.</title>
        <authorList>
            <consortium name="DOE Joint Genome Institute"/>
            <person name="Peter M."/>
            <person name="Kohler A."/>
            <person name="Ohm R.A."/>
            <person name="Kuo A."/>
            <person name="Krutzmann J."/>
            <person name="Morin E."/>
            <person name="Arend M."/>
            <person name="Barry K.W."/>
            <person name="Binder M."/>
            <person name="Choi C."/>
            <person name="Clum A."/>
            <person name="Copeland A."/>
            <person name="Grisel N."/>
            <person name="Haridas S."/>
            <person name="Kipfer T."/>
            <person name="LaButti K."/>
            <person name="Lindquist E."/>
            <person name="Lipzen A."/>
            <person name="Maire R."/>
            <person name="Meier B."/>
            <person name="Mihaltcheva S."/>
            <person name="Molinier V."/>
            <person name="Murat C."/>
            <person name="Poggeler S."/>
            <person name="Quandt C.A."/>
            <person name="Sperisen C."/>
            <person name="Tritt A."/>
            <person name="Tisserant E."/>
            <person name="Crous P.W."/>
            <person name="Henrissat B."/>
            <person name="Nehls U."/>
            <person name="Egli S."/>
            <person name="Spatafora J.W."/>
            <person name="Grigoriev I.V."/>
            <person name="Martin F.M."/>
        </authorList>
    </citation>
    <scope>NUCLEOTIDE SEQUENCE [LARGE SCALE GENOMIC DNA]</scope>
    <source>
        <strain evidence="3 4">CBS 207.34</strain>
    </source>
</reference>
<dbReference type="OrthoDB" id="3800696at2759"/>
<dbReference type="AlphaFoldDB" id="A0A8E2F1T2"/>
<keyword evidence="1" id="KW-1133">Transmembrane helix</keyword>
<evidence type="ECO:0000313" key="3">
    <source>
        <dbReference type="EMBL" id="OCL09007.1"/>
    </source>
</evidence>
<evidence type="ECO:0000256" key="2">
    <source>
        <dbReference type="SAM" id="SignalP"/>
    </source>
</evidence>
<keyword evidence="2" id="KW-0732">Signal</keyword>
<dbReference type="Proteomes" id="UP000250140">
    <property type="component" value="Unassembled WGS sequence"/>
</dbReference>
<protein>
    <submittedName>
        <fullName evidence="3">Uncharacterized protein</fullName>
    </submittedName>
</protein>
<organism evidence="3 4">
    <name type="scientific">Glonium stellatum</name>
    <dbReference type="NCBI Taxonomy" id="574774"/>
    <lineage>
        <taxon>Eukaryota</taxon>
        <taxon>Fungi</taxon>
        <taxon>Dikarya</taxon>
        <taxon>Ascomycota</taxon>
        <taxon>Pezizomycotina</taxon>
        <taxon>Dothideomycetes</taxon>
        <taxon>Pleosporomycetidae</taxon>
        <taxon>Gloniales</taxon>
        <taxon>Gloniaceae</taxon>
        <taxon>Glonium</taxon>
    </lineage>
</organism>
<sequence length="310" mass="32115">MRNPLWTLATSVSLITVQASSAQSVPTITVIASLPESGVPGALIGSEYVPDLGASTTYYCPPGQIWSTEGRYAACCNNVPYVECPIAVSCVSTSLLVGPDGVWTSECSGASLESVCITGLVYLSTGGTAAITNVQCWALWAGGTWKATKLATAAASTLITTISSGPPGVASPTVKPATSLTVPIQTAQPTEQSSPRPVGAIIGGVIGGLTLVLLALGLCFWYIYLRTTQENSSHRPSSPEVGQPSEIAANELAAEVDDEPNAGRLIEELLVEPTGFTNAVTRDEDAESAIAESLVSALTQQEPSEQREDN</sequence>
<feature type="chain" id="PRO_5034333361" evidence="2">
    <location>
        <begin position="23"/>
        <end position="310"/>
    </location>
</feature>
<evidence type="ECO:0000313" key="4">
    <source>
        <dbReference type="Proteomes" id="UP000250140"/>
    </source>
</evidence>